<evidence type="ECO:0000313" key="2">
    <source>
        <dbReference type="Proteomes" id="UP000310066"/>
    </source>
</evidence>
<reference evidence="1 2" key="1">
    <citation type="submission" date="2017-03" db="EMBL/GenBank/DDBJ databases">
        <title>Genomes of endolithic fungi from Antarctica.</title>
        <authorList>
            <person name="Coleine C."/>
            <person name="Masonjones S."/>
            <person name="Stajich J.E."/>
        </authorList>
    </citation>
    <scope>NUCLEOTIDE SEQUENCE [LARGE SCALE GENOMIC DNA]</scope>
    <source>
        <strain evidence="1 2">CCFEE 5311</strain>
    </source>
</reference>
<accession>A0A4U0V9H2</accession>
<name>A0A4U0V9H2_9PEZI</name>
<dbReference type="OrthoDB" id="10597044at2759"/>
<proteinExistence type="predicted"/>
<comment type="caution">
    <text evidence="1">The sequence shown here is derived from an EMBL/GenBank/DDBJ whole genome shotgun (WGS) entry which is preliminary data.</text>
</comment>
<sequence>MFELLVELMVAAPPVLPDEVGTTCELDTIVMSVEPVEPAVGNDVKGGEVLEDDTAEELWMIDVAEELVEGGSTLVDDDAAGLGELDDVNVGIAPDGTSDTVGEDPVRPDKTLESIDRAAVEPLTGIVSDGAAIVDTGALEGA</sequence>
<gene>
    <name evidence="1" type="ORF">B0A54_04070</name>
</gene>
<dbReference type="AlphaFoldDB" id="A0A4U0V9H2"/>
<dbReference type="Proteomes" id="UP000310066">
    <property type="component" value="Unassembled WGS sequence"/>
</dbReference>
<organism evidence="1 2">
    <name type="scientific">Friedmanniomyces endolithicus</name>
    <dbReference type="NCBI Taxonomy" id="329885"/>
    <lineage>
        <taxon>Eukaryota</taxon>
        <taxon>Fungi</taxon>
        <taxon>Dikarya</taxon>
        <taxon>Ascomycota</taxon>
        <taxon>Pezizomycotina</taxon>
        <taxon>Dothideomycetes</taxon>
        <taxon>Dothideomycetidae</taxon>
        <taxon>Mycosphaerellales</taxon>
        <taxon>Teratosphaeriaceae</taxon>
        <taxon>Friedmanniomyces</taxon>
    </lineage>
</organism>
<protein>
    <submittedName>
        <fullName evidence="1">Uncharacterized protein</fullName>
    </submittedName>
</protein>
<dbReference type="EMBL" id="NAJP01000011">
    <property type="protein sequence ID" value="TKA45531.1"/>
    <property type="molecule type" value="Genomic_DNA"/>
</dbReference>
<evidence type="ECO:0000313" key="1">
    <source>
        <dbReference type="EMBL" id="TKA45531.1"/>
    </source>
</evidence>